<dbReference type="InterPro" id="IPR036465">
    <property type="entry name" value="vWFA_dom_sf"/>
</dbReference>
<evidence type="ECO:0000259" key="19">
    <source>
        <dbReference type="PROSITE" id="PS50004"/>
    </source>
</evidence>
<evidence type="ECO:0000256" key="15">
    <source>
        <dbReference type="ARBA" id="ARBA00058857"/>
    </source>
</evidence>
<feature type="domain" description="C2" evidence="19">
    <location>
        <begin position="129"/>
        <end position="252"/>
    </location>
</feature>
<dbReference type="GO" id="GO:0046872">
    <property type="term" value="F:metal ion binding"/>
    <property type="evidence" value="ECO:0007669"/>
    <property type="project" value="UniProtKB-KW"/>
</dbReference>
<dbReference type="FunFam" id="2.60.40.150:FF:000099">
    <property type="entry name" value="Copine 3"/>
    <property type="match status" value="1"/>
</dbReference>
<evidence type="ECO:0000256" key="11">
    <source>
        <dbReference type="ARBA" id="ARBA00022837"/>
    </source>
</evidence>
<dbReference type="GO" id="GO:0005544">
    <property type="term" value="F:calcium-dependent phospholipid binding"/>
    <property type="evidence" value="ECO:0007669"/>
    <property type="project" value="InterPro"/>
</dbReference>
<reference evidence="21" key="1">
    <citation type="submission" date="2015-11" db="EMBL/GenBank/DDBJ databases">
        <title>De novo transcriptome assembly of four potential Pierce s Disease insect vectors from Arizona vineyards.</title>
        <authorList>
            <person name="Tassone E.E."/>
        </authorList>
    </citation>
    <scope>NUCLEOTIDE SEQUENCE</scope>
</reference>
<keyword evidence="7" id="KW-0963">Cytoplasm</keyword>
<evidence type="ECO:0000256" key="10">
    <source>
        <dbReference type="ARBA" id="ARBA00022737"/>
    </source>
</evidence>
<dbReference type="SMART" id="SM00327">
    <property type="entry name" value="VWA"/>
    <property type="match status" value="1"/>
</dbReference>
<dbReference type="GO" id="GO:0071277">
    <property type="term" value="P:cellular response to calcium ion"/>
    <property type="evidence" value="ECO:0007669"/>
    <property type="project" value="UniProtKB-ARBA"/>
</dbReference>
<evidence type="ECO:0000256" key="17">
    <source>
        <dbReference type="ARBA" id="ARBA00074834"/>
    </source>
</evidence>
<dbReference type="GO" id="GO:0005925">
    <property type="term" value="C:focal adhesion"/>
    <property type="evidence" value="ECO:0007669"/>
    <property type="project" value="UniProtKB-SubCell"/>
</dbReference>
<evidence type="ECO:0000256" key="14">
    <source>
        <dbReference type="ARBA" id="ARBA00023242"/>
    </source>
</evidence>
<protein>
    <recommendedName>
        <fullName evidence="17">Copine-3</fullName>
    </recommendedName>
    <alternativeName>
        <fullName evidence="18">Copine III</fullName>
    </alternativeName>
</protein>
<dbReference type="GO" id="GO:0005737">
    <property type="term" value="C:cytoplasm"/>
    <property type="evidence" value="ECO:0007669"/>
    <property type="project" value="UniProtKB-SubCell"/>
</dbReference>
<dbReference type="InterPro" id="IPR000008">
    <property type="entry name" value="C2_dom"/>
</dbReference>
<gene>
    <name evidence="21" type="ORF">g.14007</name>
</gene>
<evidence type="ECO:0000256" key="2">
    <source>
        <dbReference type="ARBA" id="ARBA00004236"/>
    </source>
</evidence>
<dbReference type="PANTHER" id="PTHR10857:SF106">
    <property type="entry name" value="C2 DOMAIN-CONTAINING PROTEIN"/>
    <property type="match status" value="1"/>
</dbReference>
<keyword evidence="14" id="KW-0539">Nucleus</keyword>
<dbReference type="PROSITE" id="PS50234">
    <property type="entry name" value="VWFA"/>
    <property type="match status" value="1"/>
</dbReference>
<dbReference type="InterPro" id="IPR045052">
    <property type="entry name" value="Copine"/>
</dbReference>
<dbReference type="CDD" id="cd04047">
    <property type="entry name" value="C2B_Copine"/>
    <property type="match status" value="1"/>
</dbReference>
<comment type="subunit">
    <text evidence="16">Monomer. Interacts with ERBB2 (preferentially with the tyrosine phosphorylated form); this interaction occurs at the cell membrane and is increased in a growth factor heregulin-dependent manner. Interacts with SHC1; this interaction may mediate the binding of CPNE3 with ERBB2. Interacts with RACK1.</text>
</comment>
<organism evidence="21">
    <name type="scientific">Homalodisca liturata</name>
    <dbReference type="NCBI Taxonomy" id="320908"/>
    <lineage>
        <taxon>Eukaryota</taxon>
        <taxon>Metazoa</taxon>
        <taxon>Ecdysozoa</taxon>
        <taxon>Arthropoda</taxon>
        <taxon>Hexapoda</taxon>
        <taxon>Insecta</taxon>
        <taxon>Pterygota</taxon>
        <taxon>Neoptera</taxon>
        <taxon>Paraneoptera</taxon>
        <taxon>Hemiptera</taxon>
        <taxon>Auchenorrhyncha</taxon>
        <taxon>Membracoidea</taxon>
        <taxon>Cicadellidae</taxon>
        <taxon>Cicadellinae</taxon>
        <taxon>Proconiini</taxon>
        <taxon>Homalodisca</taxon>
    </lineage>
</organism>
<dbReference type="SUPFAM" id="SSF49562">
    <property type="entry name" value="C2 domain (Calcium/lipid-binding domain, CaLB)"/>
    <property type="match status" value="2"/>
</dbReference>
<feature type="domain" description="VWFA" evidence="20">
    <location>
        <begin position="295"/>
        <end position="468"/>
    </location>
</feature>
<dbReference type="InterPro" id="IPR035892">
    <property type="entry name" value="C2_domain_sf"/>
</dbReference>
<dbReference type="EMBL" id="GECU01007414">
    <property type="protein sequence ID" value="JAT00293.1"/>
    <property type="molecule type" value="Transcribed_RNA"/>
</dbReference>
<evidence type="ECO:0000259" key="20">
    <source>
        <dbReference type="PROSITE" id="PS50234"/>
    </source>
</evidence>
<dbReference type="InterPro" id="IPR010734">
    <property type="entry name" value="Copine_C"/>
</dbReference>
<evidence type="ECO:0000256" key="1">
    <source>
        <dbReference type="ARBA" id="ARBA00004123"/>
    </source>
</evidence>
<dbReference type="SMART" id="SM00239">
    <property type="entry name" value="C2"/>
    <property type="match status" value="2"/>
</dbReference>
<name>A0A1B6JMH3_9HEMI</name>
<evidence type="ECO:0000256" key="3">
    <source>
        <dbReference type="ARBA" id="ARBA00004246"/>
    </source>
</evidence>
<evidence type="ECO:0000256" key="12">
    <source>
        <dbReference type="ARBA" id="ARBA00022949"/>
    </source>
</evidence>
<evidence type="ECO:0000313" key="21">
    <source>
        <dbReference type="EMBL" id="JAT00293.1"/>
    </source>
</evidence>
<feature type="domain" description="C2" evidence="19">
    <location>
        <begin position="1"/>
        <end position="124"/>
    </location>
</feature>
<keyword evidence="6" id="KW-1003">Cell membrane</keyword>
<evidence type="ECO:0000256" key="16">
    <source>
        <dbReference type="ARBA" id="ARBA00065466"/>
    </source>
</evidence>
<evidence type="ECO:0000256" key="13">
    <source>
        <dbReference type="ARBA" id="ARBA00023136"/>
    </source>
</evidence>
<keyword evidence="10" id="KW-0677">Repeat</keyword>
<proteinExistence type="inferred from homology"/>
<sequence length="542" mass="60741">MTASFKPGSAVEPTQLIDLAISCRNLPDCDVFSKSDPMCVIYLKTLERDKWHEICRTEIIENNLNPDFTTKVRIVYRFEIQQNLKFEVYDVDSTSTDLRAHDFLGDCETTVGHLVSNVHVKLTLRNSYNRGQVLVTAEECGVNKDEVTLTFHGRHLDRKDWFGSSDPFLELWKVFENGHYGIVHRTEVVKWNLNPRWKCFTLPIHTLCGNDMDRDILIKCYDWNRSGNHSFIGEFHATLNMLSKGPGPETVFQCINPNKKHKPNYANSGEIVLMGYSVRTVYSFLDYIMSGTQINCSVAIDFTASNGDPTLPDSLHFISNNPNSYELALSAVVEIIQDYHATKQFPVLGFGARLPPNGMISHEFYVNLHPTDPYCYGAQGVVEAYKNCIRQVQLYGPTNFSPVINHVARFAATYTDGSQYFILLIITDGVITDMEHTKSAIVAASALPMSIIIVGVGQADFSAMEELDADTVPLVSRGRKAARDIVQFVEFSRFQGPHGRGHGAAAKLELAKEVLAEIPDQLVGYMKSQNITPLSARAPPLE</sequence>
<keyword evidence="9" id="KW-0479">Metal-binding</keyword>
<dbReference type="CDD" id="cd04048">
    <property type="entry name" value="C2A_Copine"/>
    <property type="match status" value="1"/>
</dbReference>
<dbReference type="PANTHER" id="PTHR10857">
    <property type="entry name" value="COPINE"/>
    <property type="match status" value="1"/>
</dbReference>
<dbReference type="AlphaFoldDB" id="A0A1B6JMH3"/>
<keyword evidence="8" id="KW-0597">Phosphoprotein</keyword>
<evidence type="ECO:0000256" key="7">
    <source>
        <dbReference type="ARBA" id="ARBA00022490"/>
    </source>
</evidence>
<dbReference type="GO" id="GO:0005634">
    <property type="term" value="C:nucleus"/>
    <property type="evidence" value="ECO:0007669"/>
    <property type="project" value="UniProtKB-SubCell"/>
</dbReference>
<dbReference type="GO" id="GO:0032991">
    <property type="term" value="C:protein-containing complex"/>
    <property type="evidence" value="ECO:0007669"/>
    <property type="project" value="UniProtKB-ARBA"/>
</dbReference>
<evidence type="ECO:0000256" key="8">
    <source>
        <dbReference type="ARBA" id="ARBA00022553"/>
    </source>
</evidence>
<evidence type="ECO:0000256" key="18">
    <source>
        <dbReference type="ARBA" id="ARBA00076171"/>
    </source>
</evidence>
<dbReference type="Pfam" id="PF07002">
    <property type="entry name" value="Copine"/>
    <property type="match status" value="1"/>
</dbReference>
<keyword evidence="11" id="KW-0106">Calcium</keyword>
<dbReference type="InterPro" id="IPR037768">
    <property type="entry name" value="C2B_Copine"/>
</dbReference>
<dbReference type="SUPFAM" id="SSF53300">
    <property type="entry name" value="vWA-like"/>
    <property type="match status" value="1"/>
</dbReference>
<comment type="subcellular location">
    <subcellularLocation>
        <location evidence="3">Cell junction</location>
        <location evidence="3">Focal adhesion</location>
    </subcellularLocation>
    <subcellularLocation>
        <location evidence="2">Cell membrane</location>
    </subcellularLocation>
    <subcellularLocation>
        <location evidence="4">Cytoplasm</location>
    </subcellularLocation>
    <subcellularLocation>
        <location evidence="1">Nucleus</location>
    </subcellularLocation>
</comment>
<dbReference type="FunFam" id="2.60.40.150:FF:000042">
    <property type="entry name" value="Copine 3"/>
    <property type="match status" value="1"/>
</dbReference>
<evidence type="ECO:0000256" key="6">
    <source>
        <dbReference type="ARBA" id="ARBA00022475"/>
    </source>
</evidence>
<evidence type="ECO:0000256" key="9">
    <source>
        <dbReference type="ARBA" id="ARBA00022723"/>
    </source>
</evidence>
<keyword evidence="13" id="KW-0472">Membrane</keyword>
<comment type="function">
    <text evidence="15">Calcium-dependent phospholipid-binding protein that plays a role in ERBB2-mediated tumor cell migration in response to growth factor heregulin stimulation.</text>
</comment>
<dbReference type="GO" id="GO:0005886">
    <property type="term" value="C:plasma membrane"/>
    <property type="evidence" value="ECO:0007669"/>
    <property type="project" value="UniProtKB-SubCell"/>
</dbReference>
<dbReference type="Gene3D" id="2.60.40.150">
    <property type="entry name" value="C2 domain"/>
    <property type="match status" value="2"/>
</dbReference>
<dbReference type="InterPro" id="IPR002035">
    <property type="entry name" value="VWF_A"/>
</dbReference>
<dbReference type="Pfam" id="PF00168">
    <property type="entry name" value="C2"/>
    <property type="match status" value="2"/>
</dbReference>
<accession>A0A1B6JMH3</accession>
<evidence type="ECO:0000256" key="4">
    <source>
        <dbReference type="ARBA" id="ARBA00004496"/>
    </source>
</evidence>
<dbReference type="PROSITE" id="PS50004">
    <property type="entry name" value="C2"/>
    <property type="match status" value="2"/>
</dbReference>
<keyword evidence="12" id="KW-0965">Cell junction</keyword>
<evidence type="ECO:0000256" key="5">
    <source>
        <dbReference type="ARBA" id="ARBA00009048"/>
    </source>
</evidence>
<comment type="similarity">
    <text evidence="5">Belongs to the copine family.</text>
</comment>